<feature type="transmembrane region" description="Helical" evidence="2">
    <location>
        <begin position="89"/>
        <end position="106"/>
    </location>
</feature>
<dbReference type="RefSeq" id="WP_377918362.1">
    <property type="nucleotide sequence ID" value="NZ_JBHRZT010000072.1"/>
</dbReference>
<evidence type="ECO:0000256" key="2">
    <source>
        <dbReference type="SAM" id="Phobius"/>
    </source>
</evidence>
<evidence type="ECO:0000313" key="5">
    <source>
        <dbReference type="EMBL" id="MFC3885991.1"/>
    </source>
</evidence>
<evidence type="ECO:0000313" key="6">
    <source>
        <dbReference type="Proteomes" id="UP001595752"/>
    </source>
</evidence>
<feature type="domain" description="DUF1980" evidence="3">
    <location>
        <begin position="12"/>
        <end position="120"/>
    </location>
</feature>
<dbReference type="InterPro" id="IPR048493">
    <property type="entry name" value="DUF1980_N"/>
</dbReference>
<dbReference type="InterPro" id="IPR052955">
    <property type="entry name" value="UPF0703_membrane_permease"/>
</dbReference>
<dbReference type="InterPro" id="IPR048447">
    <property type="entry name" value="DUF1980_C"/>
</dbReference>
<dbReference type="EMBL" id="JBHRZT010000072">
    <property type="protein sequence ID" value="MFC3885991.1"/>
    <property type="molecule type" value="Genomic_DNA"/>
</dbReference>
<comment type="caution">
    <text evidence="5">The sequence shown here is derived from an EMBL/GenBank/DDBJ whole genome shotgun (WGS) entry which is preliminary data.</text>
</comment>
<dbReference type="PANTHER" id="PTHR40047:SF1">
    <property type="entry name" value="UPF0703 PROTEIN YCGQ"/>
    <property type="match status" value="1"/>
</dbReference>
<protein>
    <submittedName>
        <fullName evidence="5">TIGR03943 family putative permease subunit</fullName>
    </submittedName>
</protein>
<dbReference type="Pfam" id="PF09323">
    <property type="entry name" value="DUF1980"/>
    <property type="match status" value="1"/>
</dbReference>
<feature type="region of interest" description="Disordered" evidence="1">
    <location>
        <begin position="133"/>
        <end position="170"/>
    </location>
</feature>
<sequence>MTKSIIRFHTFLRGIILAGYTLFFFKLLVTNQIIYFISPKMKPFLDFTAIVLLILGIFQIIKGTSANQKDVGCSCCEGHHPPGNTLRSFLYYSLFIIPIITGFLFADHTLNSAVAEKRQIQFGTLHAQKINQVKKEDNTASKGDTKEKENSASRSRSINDKSQQQSMTEQEYESLKKTLLSQRKIMMNDDKYIPILDIIEENLPEFAGKEIETAGFVFRENGFSNDQVVIARFGVVCCVADASVYGIMAKGNVAELKNDTWVKIRGTIDSETYNSTTVPSINIKSIEKIAEPAQPYVYDIPIKIE</sequence>
<keyword evidence="2" id="KW-1133">Transmembrane helix</keyword>
<feature type="compositionally biased region" description="Basic and acidic residues" evidence="1">
    <location>
        <begin position="133"/>
        <end position="151"/>
    </location>
</feature>
<keyword evidence="2" id="KW-0472">Membrane</keyword>
<keyword evidence="2" id="KW-0812">Transmembrane</keyword>
<gene>
    <name evidence="5" type="ORF">ACFOU2_21935</name>
</gene>
<feature type="domain" description="DUF1980" evidence="4">
    <location>
        <begin position="165"/>
        <end position="298"/>
    </location>
</feature>
<name>A0ABV8B9A1_9BACI</name>
<feature type="transmembrane region" description="Helical" evidence="2">
    <location>
        <begin position="12"/>
        <end position="37"/>
    </location>
</feature>
<dbReference type="Pfam" id="PF21537">
    <property type="entry name" value="DUF1980_C"/>
    <property type="match status" value="1"/>
</dbReference>
<proteinExistence type="predicted"/>
<feature type="transmembrane region" description="Helical" evidence="2">
    <location>
        <begin position="43"/>
        <end position="61"/>
    </location>
</feature>
<dbReference type="PANTHER" id="PTHR40047">
    <property type="entry name" value="UPF0703 PROTEIN YCGQ"/>
    <property type="match status" value="1"/>
</dbReference>
<organism evidence="5 6">
    <name type="scientific">Bacillus songklensis</name>
    <dbReference type="NCBI Taxonomy" id="1069116"/>
    <lineage>
        <taxon>Bacteria</taxon>
        <taxon>Bacillati</taxon>
        <taxon>Bacillota</taxon>
        <taxon>Bacilli</taxon>
        <taxon>Bacillales</taxon>
        <taxon>Bacillaceae</taxon>
        <taxon>Bacillus</taxon>
    </lineage>
</organism>
<evidence type="ECO:0000259" key="4">
    <source>
        <dbReference type="Pfam" id="PF21537"/>
    </source>
</evidence>
<evidence type="ECO:0000256" key="1">
    <source>
        <dbReference type="SAM" id="MobiDB-lite"/>
    </source>
</evidence>
<dbReference type="InterPro" id="IPR015402">
    <property type="entry name" value="DUF1980"/>
</dbReference>
<evidence type="ECO:0000259" key="3">
    <source>
        <dbReference type="Pfam" id="PF09323"/>
    </source>
</evidence>
<feature type="compositionally biased region" description="Polar residues" evidence="1">
    <location>
        <begin position="152"/>
        <end position="169"/>
    </location>
</feature>
<dbReference type="Proteomes" id="UP001595752">
    <property type="component" value="Unassembled WGS sequence"/>
</dbReference>
<accession>A0ABV8B9A1</accession>
<dbReference type="NCBIfam" id="TIGR03943">
    <property type="entry name" value="TIGR03943 family putative permease subunit"/>
    <property type="match status" value="1"/>
</dbReference>
<keyword evidence="6" id="KW-1185">Reference proteome</keyword>
<reference evidence="6" key="1">
    <citation type="journal article" date="2019" name="Int. J. Syst. Evol. Microbiol.">
        <title>The Global Catalogue of Microorganisms (GCM) 10K type strain sequencing project: providing services to taxonomists for standard genome sequencing and annotation.</title>
        <authorList>
            <consortium name="The Broad Institute Genomics Platform"/>
            <consortium name="The Broad Institute Genome Sequencing Center for Infectious Disease"/>
            <person name="Wu L."/>
            <person name="Ma J."/>
        </authorList>
    </citation>
    <scope>NUCLEOTIDE SEQUENCE [LARGE SCALE GENOMIC DNA]</scope>
    <source>
        <strain evidence="6">CCUG 61889</strain>
    </source>
</reference>